<name>A0A7J8DI26_ROUAE</name>
<comment type="caution">
    <text evidence="2">The sequence shown here is derived from an EMBL/GenBank/DDBJ whole genome shotgun (WGS) entry which is preliminary data.</text>
</comment>
<reference evidence="2 3" key="1">
    <citation type="journal article" date="2020" name="Nature">
        <title>Six reference-quality genomes reveal evolution of bat adaptations.</title>
        <authorList>
            <person name="Jebb D."/>
            <person name="Huang Z."/>
            <person name="Pippel M."/>
            <person name="Hughes G.M."/>
            <person name="Lavrichenko K."/>
            <person name="Devanna P."/>
            <person name="Winkler S."/>
            <person name="Jermiin L.S."/>
            <person name="Skirmuntt E.C."/>
            <person name="Katzourakis A."/>
            <person name="Burkitt-Gray L."/>
            <person name="Ray D.A."/>
            <person name="Sullivan K.A.M."/>
            <person name="Roscito J.G."/>
            <person name="Kirilenko B.M."/>
            <person name="Davalos L.M."/>
            <person name="Corthals A.P."/>
            <person name="Power M.L."/>
            <person name="Jones G."/>
            <person name="Ransome R.D."/>
            <person name="Dechmann D.K.N."/>
            <person name="Locatelli A.G."/>
            <person name="Puechmaille S.J."/>
            <person name="Fedrigo O."/>
            <person name="Jarvis E.D."/>
            <person name="Hiller M."/>
            <person name="Vernes S.C."/>
            <person name="Myers E.W."/>
            <person name="Teeling E.C."/>
        </authorList>
    </citation>
    <scope>NUCLEOTIDE SEQUENCE [LARGE SCALE GENOMIC DNA]</scope>
    <source>
        <strain evidence="2">MRouAeg1</strain>
        <tissue evidence="2">Muscle</tissue>
    </source>
</reference>
<feature type="compositionally biased region" description="Polar residues" evidence="1">
    <location>
        <begin position="1"/>
        <end position="19"/>
    </location>
</feature>
<dbReference type="EMBL" id="JACASE010000012">
    <property type="protein sequence ID" value="KAF6422760.1"/>
    <property type="molecule type" value="Genomic_DNA"/>
</dbReference>
<protein>
    <submittedName>
        <fullName evidence="2">Uncharacterized protein</fullName>
    </submittedName>
</protein>
<sequence>MFFQIGTRTPQRGRATNWTHGREGLNSPEAAARTSEKTVQTDFTGSYKDNMPCFSHKPEAGWSTHGRSLRNIIVGLLIIRDIGEGGNLEEKTKLYIQVTKGQWGQRIFYSYYKCQRTQKGTCTYI</sequence>
<gene>
    <name evidence="2" type="ORF">HJG63_008568</name>
</gene>
<evidence type="ECO:0000313" key="3">
    <source>
        <dbReference type="Proteomes" id="UP000593571"/>
    </source>
</evidence>
<dbReference type="AlphaFoldDB" id="A0A7J8DI26"/>
<dbReference type="Proteomes" id="UP000593571">
    <property type="component" value="Unassembled WGS sequence"/>
</dbReference>
<organism evidence="2 3">
    <name type="scientific">Rousettus aegyptiacus</name>
    <name type="common">Egyptian fruit bat</name>
    <name type="synonym">Pteropus aegyptiacus</name>
    <dbReference type="NCBI Taxonomy" id="9407"/>
    <lineage>
        <taxon>Eukaryota</taxon>
        <taxon>Metazoa</taxon>
        <taxon>Chordata</taxon>
        <taxon>Craniata</taxon>
        <taxon>Vertebrata</taxon>
        <taxon>Euteleostomi</taxon>
        <taxon>Mammalia</taxon>
        <taxon>Eutheria</taxon>
        <taxon>Laurasiatheria</taxon>
        <taxon>Chiroptera</taxon>
        <taxon>Yinpterochiroptera</taxon>
        <taxon>Pteropodoidea</taxon>
        <taxon>Pteropodidae</taxon>
        <taxon>Rousettinae</taxon>
        <taxon>Rousettus</taxon>
    </lineage>
</organism>
<keyword evidence="3" id="KW-1185">Reference proteome</keyword>
<proteinExistence type="predicted"/>
<feature type="region of interest" description="Disordered" evidence="1">
    <location>
        <begin position="1"/>
        <end position="39"/>
    </location>
</feature>
<accession>A0A7J8DI26</accession>
<evidence type="ECO:0000256" key="1">
    <source>
        <dbReference type="SAM" id="MobiDB-lite"/>
    </source>
</evidence>
<evidence type="ECO:0000313" key="2">
    <source>
        <dbReference type="EMBL" id="KAF6422760.1"/>
    </source>
</evidence>